<evidence type="ECO:0000256" key="1">
    <source>
        <dbReference type="ARBA" id="ARBA00004123"/>
    </source>
</evidence>
<evidence type="ECO:0000313" key="10">
    <source>
        <dbReference type="Proteomes" id="UP000243052"/>
    </source>
</evidence>
<keyword evidence="2 5" id="KW-0238">DNA-binding</keyword>
<dbReference type="GO" id="GO:0030154">
    <property type="term" value="P:cell differentiation"/>
    <property type="evidence" value="ECO:0007669"/>
    <property type="project" value="TreeGrafter"/>
</dbReference>
<evidence type="ECO:0000256" key="5">
    <source>
        <dbReference type="PROSITE-ProRule" id="PRU00108"/>
    </source>
</evidence>
<proteinExistence type="predicted"/>
<dbReference type="OrthoDB" id="6159439at2759"/>
<evidence type="ECO:0000256" key="4">
    <source>
        <dbReference type="ARBA" id="ARBA00023242"/>
    </source>
</evidence>
<reference evidence="9 10" key="1">
    <citation type="submission" date="2016-01" db="EMBL/GenBank/DDBJ databases">
        <title>Genome sequence of the yeast Holleya sinecauda.</title>
        <authorList>
            <person name="Dietrich F.S."/>
        </authorList>
    </citation>
    <scope>NUCLEOTIDE SEQUENCE [LARGE SCALE GENOMIC DNA]</scope>
    <source>
        <strain evidence="9 10">ATCC 58844</strain>
    </source>
</reference>
<gene>
    <name evidence="9" type="ORF">AW171_hschr31920</name>
</gene>
<dbReference type="InterPro" id="IPR051000">
    <property type="entry name" value="Homeobox_DNA-bind_prot"/>
</dbReference>
<protein>
    <submittedName>
        <fullName evidence="9">HCL101Wp</fullName>
    </submittedName>
</protein>
<dbReference type="PROSITE" id="PS50071">
    <property type="entry name" value="HOMEOBOX_2"/>
    <property type="match status" value="1"/>
</dbReference>
<evidence type="ECO:0000256" key="3">
    <source>
        <dbReference type="ARBA" id="ARBA00023155"/>
    </source>
</evidence>
<name>A0A0X8HRE5_9SACH</name>
<dbReference type="SUPFAM" id="SSF46689">
    <property type="entry name" value="Homeodomain-like"/>
    <property type="match status" value="1"/>
</dbReference>
<dbReference type="Pfam" id="PF00046">
    <property type="entry name" value="Homeodomain"/>
    <property type="match status" value="1"/>
</dbReference>
<feature type="compositionally biased region" description="Basic residues" evidence="7">
    <location>
        <begin position="369"/>
        <end position="379"/>
    </location>
</feature>
<feature type="compositionally biased region" description="Polar residues" evidence="7">
    <location>
        <begin position="493"/>
        <end position="503"/>
    </location>
</feature>
<dbReference type="PROSITE" id="PS00027">
    <property type="entry name" value="HOMEOBOX_1"/>
    <property type="match status" value="1"/>
</dbReference>
<keyword evidence="4 5" id="KW-0539">Nucleus</keyword>
<evidence type="ECO:0000256" key="7">
    <source>
        <dbReference type="SAM" id="MobiDB-lite"/>
    </source>
</evidence>
<dbReference type="InterPro" id="IPR001356">
    <property type="entry name" value="HD"/>
</dbReference>
<dbReference type="Gene3D" id="1.10.10.60">
    <property type="entry name" value="Homeodomain-like"/>
    <property type="match status" value="1"/>
</dbReference>
<dbReference type="STRING" id="45286.A0A0X8HRE5"/>
<keyword evidence="3 5" id="KW-0371">Homeobox</keyword>
<dbReference type="GeneID" id="28723283"/>
<dbReference type="Proteomes" id="UP000243052">
    <property type="component" value="Chromosome iii"/>
</dbReference>
<dbReference type="CDD" id="cd00086">
    <property type="entry name" value="homeodomain"/>
    <property type="match status" value="1"/>
</dbReference>
<comment type="subcellular location">
    <subcellularLocation>
        <location evidence="1 5 6">Nucleus</location>
    </subcellularLocation>
</comment>
<dbReference type="RefSeq" id="XP_017987046.1">
    <property type="nucleotide sequence ID" value="XM_018131066.1"/>
</dbReference>
<feature type="DNA-binding region" description="Homeobox" evidence="5">
    <location>
        <begin position="68"/>
        <end position="127"/>
    </location>
</feature>
<feature type="domain" description="Homeobox" evidence="8">
    <location>
        <begin position="66"/>
        <end position="126"/>
    </location>
</feature>
<dbReference type="GO" id="GO:0000978">
    <property type="term" value="F:RNA polymerase II cis-regulatory region sequence-specific DNA binding"/>
    <property type="evidence" value="ECO:0007669"/>
    <property type="project" value="TreeGrafter"/>
</dbReference>
<dbReference type="PANTHER" id="PTHR24324:SF5">
    <property type="entry name" value="HEMATOPOIETICALLY-EXPRESSED HOMEOBOX PROTEIN HHEX"/>
    <property type="match status" value="1"/>
</dbReference>
<dbReference type="GO" id="GO:0000981">
    <property type="term" value="F:DNA-binding transcription factor activity, RNA polymerase II-specific"/>
    <property type="evidence" value="ECO:0007669"/>
    <property type="project" value="InterPro"/>
</dbReference>
<evidence type="ECO:0000256" key="2">
    <source>
        <dbReference type="ARBA" id="ARBA00023125"/>
    </source>
</evidence>
<dbReference type="InterPro" id="IPR009057">
    <property type="entry name" value="Homeodomain-like_sf"/>
</dbReference>
<feature type="region of interest" description="Disordered" evidence="7">
    <location>
        <begin position="467"/>
        <end position="503"/>
    </location>
</feature>
<sequence>MDNFSYAGGEFDHFSQEFAPPEDILGGGSAGPRSEHGDHAESMESGDHSPGHVNEVLSEAHGVDCEKPKSKRTRATGEALELLKKEFDVNPNPNAQNRKRISEQTGLPEKNVRIWFQNRRAKYRKSDRTFNQRTAATDMNRFGSISVTVEYDKVPLNINENYYFLDVNSLTVGSWKRLKSGNLHSESFPSIKSMSNLSPTSINTIMSNATDLIVLISKKNFEINYFFSAIANNTKILFRIFFPINSIVNCSLIKHSDSMKKDQDDSSSVVPETTSDTDHVCELKLNVSKPPKFAVYFSDMNDELTTNQWSICEDFSEGRQVSDAYVGGSNFPHILTGLDRSIEFMNSWILEFNNAFTVMQPSQPQPQHLNHHQPHHLLHHQSQQPSSHPEDPAQTMVLQPESNSLAQSSFFRNYGSHSTDDILDIQGTDQYESTHTTNTEFTSSVAATVGANFLAGHLAETQIPKTPDFLNQHPELHNDDQHGLNSLLHFNDQPHTSNPEQYY</sequence>
<evidence type="ECO:0000313" key="9">
    <source>
        <dbReference type="EMBL" id="AMD20050.1"/>
    </source>
</evidence>
<accession>A0A0X8HRE5</accession>
<dbReference type="SMART" id="SM00389">
    <property type="entry name" value="HOX"/>
    <property type="match status" value="1"/>
</dbReference>
<dbReference type="EMBL" id="CP014243">
    <property type="protein sequence ID" value="AMD20050.1"/>
    <property type="molecule type" value="Genomic_DNA"/>
</dbReference>
<feature type="region of interest" description="Disordered" evidence="7">
    <location>
        <begin position="360"/>
        <end position="394"/>
    </location>
</feature>
<dbReference type="AlphaFoldDB" id="A0A0X8HRE5"/>
<dbReference type="PANTHER" id="PTHR24324">
    <property type="entry name" value="HOMEOBOX PROTEIN HHEX"/>
    <property type="match status" value="1"/>
</dbReference>
<evidence type="ECO:0000256" key="6">
    <source>
        <dbReference type="RuleBase" id="RU000682"/>
    </source>
</evidence>
<keyword evidence="10" id="KW-1185">Reference proteome</keyword>
<dbReference type="GO" id="GO:0005634">
    <property type="term" value="C:nucleus"/>
    <property type="evidence" value="ECO:0007669"/>
    <property type="project" value="UniProtKB-SubCell"/>
</dbReference>
<organism evidence="9 10">
    <name type="scientific">Eremothecium sinecaudum</name>
    <dbReference type="NCBI Taxonomy" id="45286"/>
    <lineage>
        <taxon>Eukaryota</taxon>
        <taxon>Fungi</taxon>
        <taxon>Dikarya</taxon>
        <taxon>Ascomycota</taxon>
        <taxon>Saccharomycotina</taxon>
        <taxon>Saccharomycetes</taxon>
        <taxon>Saccharomycetales</taxon>
        <taxon>Saccharomycetaceae</taxon>
        <taxon>Eremothecium</taxon>
    </lineage>
</organism>
<evidence type="ECO:0000259" key="8">
    <source>
        <dbReference type="PROSITE" id="PS50071"/>
    </source>
</evidence>
<feature type="compositionally biased region" description="Basic and acidic residues" evidence="7">
    <location>
        <begin position="33"/>
        <end position="50"/>
    </location>
</feature>
<dbReference type="InterPro" id="IPR017970">
    <property type="entry name" value="Homeobox_CS"/>
</dbReference>
<feature type="region of interest" description="Disordered" evidence="7">
    <location>
        <begin position="1"/>
        <end position="54"/>
    </location>
</feature>